<dbReference type="Pfam" id="PF04102">
    <property type="entry name" value="SlyX"/>
    <property type="match status" value="1"/>
</dbReference>
<protein>
    <submittedName>
        <fullName evidence="1">SlyX protein</fullName>
    </submittedName>
</protein>
<dbReference type="Proteomes" id="UP000186221">
    <property type="component" value="Unassembled WGS sequence"/>
</dbReference>
<name>A0A1N7KX85_9RHOB</name>
<dbReference type="STRING" id="453582.SAMN05421580_103100"/>
<keyword evidence="2" id="KW-1185">Reference proteome</keyword>
<proteinExistence type="predicted"/>
<dbReference type="RefSeq" id="WP_076484117.1">
    <property type="nucleotide sequence ID" value="NZ_FTOG01000003.1"/>
</dbReference>
<dbReference type="InterPro" id="IPR007236">
    <property type="entry name" value="SlyX"/>
</dbReference>
<evidence type="ECO:0000313" key="1">
    <source>
        <dbReference type="EMBL" id="SIS66205.1"/>
    </source>
</evidence>
<gene>
    <name evidence="1" type="ORF">SAMN05421580_103100</name>
</gene>
<sequence>MAQDTTRLEEMLAHQAKMLDELSEVVARQGRELDRLTRLTGLLMEREAEREFTAGGQIPLADQKPPHW</sequence>
<dbReference type="AlphaFoldDB" id="A0A1N7KX85"/>
<organism evidence="1 2">
    <name type="scientific">Rhodobacter aestuarii</name>
    <dbReference type="NCBI Taxonomy" id="453582"/>
    <lineage>
        <taxon>Bacteria</taxon>
        <taxon>Pseudomonadati</taxon>
        <taxon>Pseudomonadota</taxon>
        <taxon>Alphaproteobacteria</taxon>
        <taxon>Rhodobacterales</taxon>
        <taxon>Rhodobacter group</taxon>
        <taxon>Rhodobacter</taxon>
    </lineage>
</organism>
<reference evidence="2" key="1">
    <citation type="submission" date="2017-01" db="EMBL/GenBank/DDBJ databases">
        <authorList>
            <person name="Varghese N."/>
            <person name="Submissions S."/>
        </authorList>
    </citation>
    <scope>NUCLEOTIDE SEQUENCE [LARGE SCALE GENOMIC DNA]</scope>
    <source>
        <strain evidence="2">DSM 19945</strain>
    </source>
</reference>
<accession>A0A1N7KX85</accession>
<dbReference type="EMBL" id="FTOG01000003">
    <property type="protein sequence ID" value="SIS66205.1"/>
    <property type="molecule type" value="Genomic_DNA"/>
</dbReference>
<dbReference type="OrthoDB" id="285836at2"/>
<evidence type="ECO:0000313" key="2">
    <source>
        <dbReference type="Proteomes" id="UP000186221"/>
    </source>
</evidence>